<sequence>MRNTIFDTQAGTASLGGNGNYDFLPTLTDATVAADAPLAIAEMADLFGVTHRTLHFYEEKGLISPHRLGAMRVYGTDCIRRMSIISACREMGLSLASIQELMLQITDAQTQQEADLLFKTALETRKRELASELSTLHRQLQQIRTFTDGVSHGIPRKDECLPALTDQERDCLMLLTEGYKGAPLAERLGISGTQLIDLEEQLIAKLEVANRYQAAAKALILGILTH</sequence>
<dbReference type="CDD" id="cd00592">
    <property type="entry name" value="HTH_MerR-like"/>
    <property type="match status" value="1"/>
</dbReference>
<evidence type="ECO:0000313" key="3">
    <source>
        <dbReference type="EMBL" id="MBB4141839.1"/>
    </source>
</evidence>
<keyword evidence="4" id="KW-1185">Reference proteome</keyword>
<dbReference type="InterPro" id="IPR016032">
    <property type="entry name" value="Sig_transdc_resp-reg_C-effctor"/>
</dbReference>
<dbReference type="InterPro" id="IPR047057">
    <property type="entry name" value="MerR_fam"/>
</dbReference>
<dbReference type="PANTHER" id="PTHR30204">
    <property type="entry name" value="REDOX-CYCLING DRUG-SENSING TRANSCRIPTIONAL ACTIVATOR SOXR"/>
    <property type="match status" value="1"/>
</dbReference>
<dbReference type="InterPro" id="IPR000551">
    <property type="entry name" value="MerR-type_HTH_dom"/>
</dbReference>
<comment type="caution">
    <text evidence="3">The sequence shown here is derived from an EMBL/GenBank/DDBJ whole genome shotgun (WGS) entry which is preliminary data.</text>
</comment>
<dbReference type="SUPFAM" id="SSF46894">
    <property type="entry name" value="C-terminal effector domain of the bipartite response regulators"/>
    <property type="match status" value="1"/>
</dbReference>
<dbReference type="InterPro" id="IPR036388">
    <property type="entry name" value="WH-like_DNA-bd_sf"/>
</dbReference>
<dbReference type="RefSeq" id="WP_165135492.1">
    <property type="nucleotide sequence ID" value="NZ_CP049250.1"/>
</dbReference>
<dbReference type="EMBL" id="JACIEC010000001">
    <property type="protein sequence ID" value="MBB4141839.1"/>
    <property type="molecule type" value="Genomic_DNA"/>
</dbReference>
<organism evidence="3 4">
    <name type="scientific">Rhizobium rhizoryzae</name>
    <dbReference type="NCBI Taxonomy" id="451876"/>
    <lineage>
        <taxon>Bacteria</taxon>
        <taxon>Pseudomonadati</taxon>
        <taxon>Pseudomonadota</taxon>
        <taxon>Alphaproteobacteria</taxon>
        <taxon>Hyphomicrobiales</taxon>
        <taxon>Rhizobiaceae</taxon>
        <taxon>Rhizobium/Agrobacterium group</taxon>
        <taxon>Rhizobium</taxon>
    </lineage>
</organism>
<name>A0A7W6PPG8_9HYPH</name>
<proteinExistence type="predicted"/>
<dbReference type="GO" id="GO:0003677">
    <property type="term" value="F:DNA binding"/>
    <property type="evidence" value="ECO:0007669"/>
    <property type="project" value="UniProtKB-KW"/>
</dbReference>
<dbReference type="Proteomes" id="UP000519897">
    <property type="component" value="Unassembled WGS sequence"/>
</dbReference>
<dbReference type="SMART" id="SM00422">
    <property type="entry name" value="HTH_MERR"/>
    <property type="match status" value="1"/>
</dbReference>
<evidence type="ECO:0000256" key="1">
    <source>
        <dbReference type="ARBA" id="ARBA00023125"/>
    </source>
</evidence>
<dbReference type="Gene3D" id="1.10.1660.10">
    <property type="match status" value="1"/>
</dbReference>
<dbReference type="PANTHER" id="PTHR30204:SF93">
    <property type="entry name" value="HTH MERR-TYPE DOMAIN-CONTAINING PROTEIN"/>
    <property type="match status" value="1"/>
</dbReference>
<dbReference type="InterPro" id="IPR000792">
    <property type="entry name" value="Tscrpt_reg_LuxR_C"/>
</dbReference>
<reference evidence="3 4" key="1">
    <citation type="submission" date="2020-08" db="EMBL/GenBank/DDBJ databases">
        <title>Genomic Encyclopedia of Type Strains, Phase IV (KMG-IV): sequencing the most valuable type-strain genomes for metagenomic binning, comparative biology and taxonomic classification.</title>
        <authorList>
            <person name="Goeker M."/>
        </authorList>
    </citation>
    <scope>NUCLEOTIDE SEQUENCE [LARGE SCALE GENOMIC DNA]</scope>
    <source>
        <strain evidence="3 4">DSM 29514</strain>
    </source>
</reference>
<dbReference type="AlphaFoldDB" id="A0A7W6PPG8"/>
<dbReference type="Gene3D" id="1.10.10.10">
    <property type="entry name" value="Winged helix-like DNA-binding domain superfamily/Winged helix DNA-binding domain"/>
    <property type="match status" value="1"/>
</dbReference>
<dbReference type="InterPro" id="IPR009061">
    <property type="entry name" value="DNA-bd_dom_put_sf"/>
</dbReference>
<evidence type="ECO:0000313" key="4">
    <source>
        <dbReference type="Proteomes" id="UP000519897"/>
    </source>
</evidence>
<keyword evidence="1 3" id="KW-0238">DNA-binding</keyword>
<evidence type="ECO:0000259" key="2">
    <source>
        <dbReference type="PROSITE" id="PS50937"/>
    </source>
</evidence>
<feature type="domain" description="HTH merR-type" evidence="2">
    <location>
        <begin position="40"/>
        <end position="104"/>
    </location>
</feature>
<dbReference type="PROSITE" id="PS50937">
    <property type="entry name" value="HTH_MERR_2"/>
    <property type="match status" value="1"/>
</dbReference>
<dbReference type="Pfam" id="PF13411">
    <property type="entry name" value="MerR_1"/>
    <property type="match status" value="1"/>
</dbReference>
<accession>A0A7W6PPG8</accession>
<dbReference type="SUPFAM" id="SSF46955">
    <property type="entry name" value="Putative DNA-binding domain"/>
    <property type="match status" value="1"/>
</dbReference>
<protein>
    <submittedName>
        <fullName evidence="3">DNA-binding transcriptional MerR regulator</fullName>
    </submittedName>
</protein>
<dbReference type="GO" id="GO:0003700">
    <property type="term" value="F:DNA-binding transcription factor activity"/>
    <property type="evidence" value="ECO:0007669"/>
    <property type="project" value="InterPro"/>
</dbReference>
<dbReference type="SMART" id="SM00421">
    <property type="entry name" value="HTH_LUXR"/>
    <property type="match status" value="1"/>
</dbReference>
<gene>
    <name evidence="3" type="ORF">GGQ72_000338</name>
</gene>